<dbReference type="GO" id="GO:0030198">
    <property type="term" value="P:extracellular matrix organization"/>
    <property type="evidence" value="ECO:0007669"/>
    <property type="project" value="TreeGrafter"/>
</dbReference>
<protein>
    <submittedName>
        <fullName evidence="2">Collagen triple helix repeat protein</fullName>
    </submittedName>
</protein>
<proteinExistence type="predicted"/>
<keyword evidence="2" id="KW-0176">Collagen</keyword>
<dbReference type="GeneID" id="18266341"/>
<accession>W5SAS1</accession>
<dbReference type="RefSeq" id="YP_009001215.1">
    <property type="nucleotide sequence ID" value="NC_023423.1"/>
</dbReference>
<evidence type="ECO:0000313" key="3">
    <source>
        <dbReference type="Proteomes" id="UP000202176"/>
    </source>
</evidence>
<feature type="compositionally biased region" description="Low complexity" evidence="1">
    <location>
        <begin position="23"/>
        <end position="44"/>
    </location>
</feature>
<dbReference type="GO" id="GO:0031012">
    <property type="term" value="C:extracellular matrix"/>
    <property type="evidence" value="ECO:0007669"/>
    <property type="project" value="TreeGrafter"/>
</dbReference>
<dbReference type="Pfam" id="PF01391">
    <property type="entry name" value="Collagen"/>
    <property type="match status" value="1"/>
</dbReference>
<dbReference type="KEGG" id="vg:18266341"/>
<dbReference type="InterPro" id="IPR008160">
    <property type="entry name" value="Collagen"/>
</dbReference>
<gene>
    <name evidence="2" type="ORF">pv_313</name>
</gene>
<feature type="compositionally biased region" description="Gly residues" evidence="1">
    <location>
        <begin position="79"/>
        <end position="88"/>
    </location>
</feature>
<feature type="compositionally biased region" description="Low complexity" evidence="1">
    <location>
        <begin position="89"/>
        <end position="124"/>
    </location>
</feature>
<name>W5SAS1_9VIRU</name>
<dbReference type="GO" id="GO:0005615">
    <property type="term" value="C:extracellular space"/>
    <property type="evidence" value="ECO:0007669"/>
    <property type="project" value="TreeGrafter"/>
</dbReference>
<evidence type="ECO:0000313" key="2">
    <source>
        <dbReference type="EMBL" id="AHH01880.1"/>
    </source>
</evidence>
<dbReference type="InterPro" id="IPR050149">
    <property type="entry name" value="Collagen_superfamily"/>
</dbReference>
<feature type="region of interest" description="Disordered" evidence="1">
    <location>
        <begin position="22"/>
        <end position="124"/>
    </location>
</feature>
<dbReference type="PANTHER" id="PTHR24023">
    <property type="entry name" value="COLLAGEN ALPHA"/>
    <property type="match status" value="1"/>
</dbReference>
<dbReference type="EMBL" id="KF740664">
    <property type="protein sequence ID" value="AHH01880.1"/>
    <property type="molecule type" value="Genomic_DNA"/>
</dbReference>
<reference evidence="2 3" key="1">
    <citation type="journal article" date="2014" name="Proc. Natl. Acad. Sci. U.S.A.">
        <title>Thirty-thousand-year-old distant relative of giant icosahedral DNA viruses with a pandoravirus morphology.</title>
        <authorList>
            <person name="Legendre M."/>
            <person name="Bartoli J."/>
            <person name="Shmakova L."/>
            <person name="Jeudy S."/>
            <person name="Labadie K."/>
            <person name="Adrait A."/>
            <person name="Lescot M."/>
            <person name="Poirot O."/>
            <person name="Bertaux L."/>
            <person name="Bruley C."/>
            <person name="Coute Y."/>
            <person name="Rivkina E."/>
            <person name="Abergel C."/>
            <person name="Claverie J.M."/>
        </authorList>
    </citation>
    <scope>NUCLEOTIDE SEQUENCE [LARGE SCALE GENOMIC DNA]</scope>
    <source>
        <strain evidence="2">P1084-T</strain>
    </source>
</reference>
<organism evidence="2 3">
    <name type="scientific">Pithovirus sibericum</name>
    <dbReference type="NCBI Taxonomy" id="1450746"/>
    <lineage>
        <taxon>Viruses</taxon>
        <taxon>Pithoviruses</taxon>
        <taxon>Orthopithovirinae</taxon>
        <taxon>Alphapithovirus</taxon>
        <taxon>Alphapithovirus sibericum</taxon>
    </lineage>
</organism>
<dbReference type="PANTHER" id="PTHR24023:SF1095">
    <property type="entry name" value="EGF-LIKE DOMAIN-CONTAINING PROTEIN"/>
    <property type="match status" value="1"/>
</dbReference>
<evidence type="ECO:0000256" key="1">
    <source>
        <dbReference type="SAM" id="MobiDB-lite"/>
    </source>
</evidence>
<feature type="compositionally biased region" description="Low complexity" evidence="1">
    <location>
        <begin position="68"/>
        <end position="78"/>
    </location>
</feature>
<dbReference type="GO" id="GO:0030020">
    <property type="term" value="F:extracellular matrix structural constituent conferring tensile strength"/>
    <property type="evidence" value="ECO:0007669"/>
    <property type="project" value="TreeGrafter"/>
</dbReference>
<dbReference type="Proteomes" id="UP000202176">
    <property type="component" value="Segment"/>
</dbReference>
<sequence>MKRRRNIFVTDDAFSPIRINEVITGPIGPTGETGPTGPSGPTGEKGAIGPTGFVCPTGPSGGVGATGQTGLIGPTGPQGQIGQGGETGPTGPQGNTGSPGPSPIGATGPTGATGSIGFTGATGPVGFTGTTGNVGFTGPTGEIGPTGAMGATGLIGATGPIGLTGTTGPIGPIGATGEIGATGAQVILTPVQFQGTITGPFVVPTTPTLISGYTESFSDPIFDPVAGTFTPTGSAGTTSIFYISFTANLVTNDVERSSLFLSLSKLPAQTGSTKYFQAGDSGGTIIPFRFLVNYNIIFQFENSFSYAIRVVSSPSPSAVSTLTNISFRGIFLGQL</sequence>
<keyword evidence="3" id="KW-1185">Reference proteome</keyword>